<feature type="transmembrane region" description="Helical" evidence="6">
    <location>
        <begin position="149"/>
        <end position="168"/>
    </location>
</feature>
<dbReference type="Pfam" id="PF02653">
    <property type="entry name" value="BPD_transp_2"/>
    <property type="match status" value="1"/>
</dbReference>
<feature type="transmembrane region" description="Helical" evidence="6">
    <location>
        <begin position="249"/>
        <end position="268"/>
    </location>
</feature>
<keyword evidence="2" id="KW-1003">Cell membrane</keyword>
<name>A0A964WSF4_9HYPH</name>
<dbReference type="PANTHER" id="PTHR30482">
    <property type="entry name" value="HIGH-AFFINITY BRANCHED-CHAIN AMINO ACID TRANSPORT SYSTEM PERMEASE"/>
    <property type="match status" value="1"/>
</dbReference>
<evidence type="ECO:0000313" key="8">
    <source>
        <dbReference type="Proteomes" id="UP000773614"/>
    </source>
</evidence>
<evidence type="ECO:0000256" key="6">
    <source>
        <dbReference type="SAM" id="Phobius"/>
    </source>
</evidence>
<feature type="transmembrane region" description="Helical" evidence="6">
    <location>
        <begin position="280"/>
        <end position="309"/>
    </location>
</feature>
<keyword evidence="4 6" id="KW-1133">Transmembrane helix</keyword>
<dbReference type="CDD" id="cd06581">
    <property type="entry name" value="TM_PBP1_LivM_like"/>
    <property type="match status" value="1"/>
</dbReference>
<accession>A0A964WSF4</accession>
<dbReference type="AlphaFoldDB" id="A0A964WSF4"/>
<organism evidence="7 8">
    <name type="scientific">Propylenella binzhouense</name>
    <dbReference type="NCBI Taxonomy" id="2555902"/>
    <lineage>
        <taxon>Bacteria</taxon>
        <taxon>Pseudomonadati</taxon>
        <taxon>Pseudomonadota</taxon>
        <taxon>Alphaproteobacteria</taxon>
        <taxon>Hyphomicrobiales</taxon>
        <taxon>Propylenellaceae</taxon>
        <taxon>Propylenella</taxon>
    </lineage>
</organism>
<feature type="transmembrane region" description="Helical" evidence="6">
    <location>
        <begin position="198"/>
        <end position="217"/>
    </location>
</feature>
<feature type="transmembrane region" description="Helical" evidence="6">
    <location>
        <begin position="70"/>
        <end position="89"/>
    </location>
</feature>
<dbReference type="InterPro" id="IPR043428">
    <property type="entry name" value="LivM-like"/>
</dbReference>
<protein>
    <submittedName>
        <fullName evidence="7">Branched-chain amino acid ABC transporter permease</fullName>
    </submittedName>
</protein>
<dbReference type="OrthoDB" id="9804361at2"/>
<evidence type="ECO:0000256" key="4">
    <source>
        <dbReference type="ARBA" id="ARBA00022989"/>
    </source>
</evidence>
<dbReference type="Proteomes" id="UP000773614">
    <property type="component" value="Unassembled WGS sequence"/>
</dbReference>
<comment type="subcellular location">
    <subcellularLocation>
        <location evidence="1">Cell membrane</location>
        <topology evidence="1">Multi-pass membrane protein</topology>
    </subcellularLocation>
</comment>
<evidence type="ECO:0000256" key="2">
    <source>
        <dbReference type="ARBA" id="ARBA00022475"/>
    </source>
</evidence>
<evidence type="ECO:0000313" key="7">
    <source>
        <dbReference type="EMBL" id="MYZ46912.1"/>
    </source>
</evidence>
<reference evidence="7" key="1">
    <citation type="submission" date="2019-03" db="EMBL/GenBank/DDBJ databases">
        <title>Afifella sp. nov., isolated from activated sludge.</title>
        <authorList>
            <person name="Li Q."/>
            <person name="Liu Y."/>
        </authorList>
    </citation>
    <scope>NUCLEOTIDE SEQUENCE</scope>
    <source>
        <strain evidence="7">L72</strain>
    </source>
</reference>
<keyword evidence="5 6" id="KW-0472">Membrane</keyword>
<dbReference type="RefSeq" id="WP_161139252.1">
    <property type="nucleotide sequence ID" value="NZ_SPKJ01000007.1"/>
</dbReference>
<keyword evidence="3 6" id="KW-0812">Transmembrane</keyword>
<dbReference type="InterPro" id="IPR001851">
    <property type="entry name" value="ABC_transp_permease"/>
</dbReference>
<feature type="transmembrane region" description="Helical" evidence="6">
    <location>
        <begin position="122"/>
        <end position="142"/>
    </location>
</feature>
<evidence type="ECO:0000256" key="1">
    <source>
        <dbReference type="ARBA" id="ARBA00004651"/>
    </source>
</evidence>
<feature type="transmembrane region" description="Helical" evidence="6">
    <location>
        <begin position="316"/>
        <end position="332"/>
    </location>
</feature>
<proteinExistence type="predicted"/>
<sequence>MTSVSTSRTAMPIDEFAPSAPARQKAAARPLRWLWLAVAAAVLVYLPFVLHDRAILGYRLSNIQLLNVGLAQLNLTLIAVLGAVSLNYLTGCAGLVSIGHAAFFAVGAMAAAATGAQLGLPFLVSLVAALIAGAAAGVLAGLPSLRVRGLYFVLSTMALHFIVVFAFSEYQYAAFDVFGISYPQPAIGPFALDSALKWYFFLLPIVVLCCLACNYSLKHREGRALLAVRDNEQAASSSGIDVRVLRLKAFAFSSAIASLAGALQAYYLTTVSTELYSLNLAISFIAMIIIGGMGSIAGGVVGALVWLLLPSVLTGFAGELGAAGGGLAKIFVEHRPQVVNLIFGSLVAVLLIFAPGGIVGAARKLTKLVRPGAEA</sequence>
<evidence type="ECO:0000256" key="5">
    <source>
        <dbReference type="ARBA" id="ARBA00023136"/>
    </source>
</evidence>
<feature type="transmembrane region" description="Helical" evidence="6">
    <location>
        <begin position="33"/>
        <end position="50"/>
    </location>
</feature>
<comment type="caution">
    <text evidence="7">The sequence shown here is derived from an EMBL/GenBank/DDBJ whole genome shotgun (WGS) entry which is preliminary data.</text>
</comment>
<dbReference type="GO" id="GO:0015658">
    <property type="term" value="F:branched-chain amino acid transmembrane transporter activity"/>
    <property type="evidence" value="ECO:0007669"/>
    <property type="project" value="InterPro"/>
</dbReference>
<feature type="transmembrane region" description="Helical" evidence="6">
    <location>
        <begin position="338"/>
        <end position="362"/>
    </location>
</feature>
<dbReference type="GO" id="GO:0005886">
    <property type="term" value="C:plasma membrane"/>
    <property type="evidence" value="ECO:0007669"/>
    <property type="project" value="UniProtKB-SubCell"/>
</dbReference>
<evidence type="ECO:0000256" key="3">
    <source>
        <dbReference type="ARBA" id="ARBA00022692"/>
    </source>
</evidence>
<dbReference type="EMBL" id="SPKJ01000007">
    <property type="protein sequence ID" value="MYZ46912.1"/>
    <property type="molecule type" value="Genomic_DNA"/>
</dbReference>
<keyword evidence="8" id="KW-1185">Reference proteome</keyword>
<feature type="transmembrane region" description="Helical" evidence="6">
    <location>
        <begin position="96"/>
        <end position="116"/>
    </location>
</feature>
<dbReference type="PANTHER" id="PTHR30482:SF10">
    <property type="entry name" value="HIGH-AFFINITY BRANCHED-CHAIN AMINO ACID TRANSPORT PROTEIN BRAE"/>
    <property type="match status" value="1"/>
</dbReference>
<gene>
    <name evidence="7" type="ORF">E4O86_04200</name>
</gene>